<dbReference type="PANTHER" id="PTHR30309:SF0">
    <property type="entry name" value="GLYCEROL-3-PHOSPHATE ACYLTRANSFERASE-RELATED"/>
    <property type="match status" value="1"/>
</dbReference>
<feature type="transmembrane region" description="Helical" evidence="10">
    <location>
        <begin position="95"/>
        <end position="112"/>
    </location>
</feature>
<name>A0A6J7REI8_9ZZZZ</name>
<evidence type="ECO:0000256" key="6">
    <source>
        <dbReference type="ARBA" id="ARBA00023098"/>
    </source>
</evidence>
<evidence type="ECO:0000313" key="11">
    <source>
        <dbReference type="EMBL" id="CAB4717237.1"/>
    </source>
</evidence>
<organism evidence="14">
    <name type="scientific">freshwater metagenome</name>
    <dbReference type="NCBI Taxonomy" id="449393"/>
    <lineage>
        <taxon>unclassified sequences</taxon>
        <taxon>metagenomes</taxon>
        <taxon>ecological metagenomes</taxon>
    </lineage>
</organism>
<keyword evidence="9" id="KW-1208">Phospholipid metabolism</keyword>
<keyword evidence="8" id="KW-0594">Phospholipid biosynthesis</keyword>
<evidence type="ECO:0000313" key="13">
    <source>
        <dbReference type="EMBL" id="CAB4985338.1"/>
    </source>
</evidence>
<evidence type="ECO:0000256" key="3">
    <source>
        <dbReference type="ARBA" id="ARBA00022679"/>
    </source>
</evidence>
<dbReference type="EMBL" id="CAFBPQ010000032">
    <property type="protein sequence ID" value="CAB5027204.1"/>
    <property type="molecule type" value="Genomic_DNA"/>
</dbReference>
<dbReference type="GO" id="GO:0008654">
    <property type="term" value="P:phospholipid biosynthetic process"/>
    <property type="evidence" value="ECO:0007669"/>
    <property type="project" value="UniProtKB-KW"/>
</dbReference>
<dbReference type="InterPro" id="IPR003811">
    <property type="entry name" value="G3P_acylTferase_PlsY"/>
</dbReference>
<protein>
    <submittedName>
        <fullName evidence="14">Unannotated protein</fullName>
    </submittedName>
</protein>
<dbReference type="SMART" id="SM01207">
    <property type="entry name" value="G3P_acyltransf"/>
    <property type="match status" value="1"/>
</dbReference>
<gene>
    <name evidence="11" type="ORF">UFOPK2683_00353</name>
    <name evidence="12" type="ORF">UFOPK3605_01186</name>
    <name evidence="13" type="ORF">UFOPK3897_01380</name>
    <name evidence="14" type="ORF">UFOPK4121_01043</name>
</gene>
<keyword evidence="7 10" id="KW-0472">Membrane</keyword>
<keyword evidence="4 10" id="KW-0812">Transmembrane</keyword>
<feature type="transmembrane region" description="Helical" evidence="10">
    <location>
        <begin position="67"/>
        <end position="89"/>
    </location>
</feature>
<dbReference type="EMBL" id="CAFBOF010000042">
    <property type="protein sequence ID" value="CAB4985338.1"/>
    <property type="molecule type" value="Genomic_DNA"/>
</dbReference>
<keyword evidence="5 10" id="KW-1133">Transmembrane helix</keyword>
<reference evidence="14" key="1">
    <citation type="submission" date="2020-05" db="EMBL/GenBank/DDBJ databases">
        <authorList>
            <person name="Chiriac C."/>
            <person name="Salcher M."/>
            <person name="Ghai R."/>
            <person name="Kavagutti S V."/>
        </authorList>
    </citation>
    <scope>NUCLEOTIDE SEQUENCE</scope>
</reference>
<evidence type="ECO:0000256" key="7">
    <source>
        <dbReference type="ARBA" id="ARBA00023136"/>
    </source>
</evidence>
<keyword evidence="2" id="KW-0444">Lipid biosynthesis</keyword>
<evidence type="ECO:0000256" key="8">
    <source>
        <dbReference type="ARBA" id="ARBA00023209"/>
    </source>
</evidence>
<dbReference type="GO" id="GO:0005886">
    <property type="term" value="C:plasma membrane"/>
    <property type="evidence" value="ECO:0007669"/>
    <property type="project" value="InterPro"/>
</dbReference>
<dbReference type="GO" id="GO:0043772">
    <property type="term" value="F:acyl-phosphate glycerol-3-phosphate acyltransferase activity"/>
    <property type="evidence" value="ECO:0007669"/>
    <property type="project" value="InterPro"/>
</dbReference>
<sequence length="219" mass="22059">MGLVSSTIEIVISTGLVLCLALIPAAYALGMLPSARLVARRSGVDIAKEGSGNPGASNVIRLVGWRAGLLVLALDVGKGALAAGVGLALDDHRGALILGVAAVVGHVFPITTRFRGGKGVATAAGVMLVVFPFVVVVLGVVWVIIAKGLHKASIASVVVAALFPIIVILRGGGALDISVTCALAVVVIGRHYSNIRRLVKGEELGLGGGTTRKPNAGGE</sequence>
<evidence type="ECO:0000256" key="2">
    <source>
        <dbReference type="ARBA" id="ARBA00022516"/>
    </source>
</evidence>
<evidence type="ECO:0000313" key="14">
    <source>
        <dbReference type="EMBL" id="CAB5027204.1"/>
    </source>
</evidence>
<evidence type="ECO:0000256" key="5">
    <source>
        <dbReference type="ARBA" id="ARBA00022989"/>
    </source>
</evidence>
<dbReference type="PANTHER" id="PTHR30309">
    <property type="entry name" value="INNER MEMBRANE PROTEIN YGIH"/>
    <property type="match status" value="1"/>
</dbReference>
<feature type="transmembrane region" description="Helical" evidence="10">
    <location>
        <begin position="12"/>
        <end position="32"/>
    </location>
</feature>
<evidence type="ECO:0000256" key="1">
    <source>
        <dbReference type="ARBA" id="ARBA00022475"/>
    </source>
</evidence>
<feature type="transmembrane region" description="Helical" evidence="10">
    <location>
        <begin position="157"/>
        <end position="188"/>
    </location>
</feature>
<evidence type="ECO:0000313" key="12">
    <source>
        <dbReference type="EMBL" id="CAB4912149.1"/>
    </source>
</evidence>
<keyword evidence="3" id="KW-0808">Transferase</keyword>
<dbReference type="AlphaFoldDB" id="A0A6J7REI8"/>
<evidence type="ECO:0000256" key="9">
    <source>
        <dbReference type="ARBA" id="ARBA00023264"/>
    </source>
</evidence>
<dbReference type="HAMAP" id="MF_01043">
    <property type="entry name" value="PlsY"/>
    <property type="match status" value="1"/>
</dbReference>
<accession>A0A6J7REI8</accession>
<evidence type="ECO:0000256" key="10">
    <source>
        <dbReference type="SAM" id="Phobius"/>
    </source>
</evidence>
<dbReference type="EMBL" id="CAEZYK010000012">
    <property type="protein sequence ID" value="CAB4717237.1"/>
    <property type="molecule type" value="Genomic_DNA"/>
</dbReference>
<keyword evidence="1" id="KW-1003">Cell membrane</keyword>
<dbReference type="EMBL" id="CAFBMM010000067">
    <property type="protein sequence ID" value="CAB4912149.1"/>
    <property type="molecule type" value="Genomic_DNA"/>
</dbReference>
<dbReference type="Pfam" id="PF02660">
    <property type="entry name" value="G3P_acyltransf"/>
    <property type="match status" value="1"/>
</dbReference>
<feature type="transmembrane region" description="Helical" evidence="10">
    <location>
        <begin position="124"/>
        <end position="145"/>
    </location>
</feature>
<keyword evidence="6" id="KW-0443">Lipid metabolism</keyword>
<evidence type="ECO:0000256" key="4">
    <source>
        <dbReference type="ARBA" id="ARBA00022692"/>
    </source>
</evidence>
<proteinExistence type="inferred from homology"/>